<dbReference type="GO" id="GO:0005789">
    <property type="term" value="C:endoplasmic reticulum membrane"/>
    <property type="evidence" value="ECO:0007669"/>
    <property type="project" value="UniProtKB-SubCell"/>
</dbReference>
<dbReference type="GO" id="GO:0042981">
    <property type="term" value="P:regulation of apoptotic process"/>
    <property type="evidence" value="ECO:0007669"/>
    <property type="project" value="InterPro"/>
</dbReference>
<evidence type="ECO:0000256" key="2">
    <source>
        <dbReference type="ARBA" id="ARBA00004496"/>
    </source>
</evidence>
<keyword evidence="8" id="KW-0812">Transmembrane</keyword>
<keyword evidence="15" id="KW-0539">Nucleus</keyword>
<evidence type="ECO:0000256" key="7">
    <source>
        <dbReference type="ARBA" id="ARBA00022490"/>
    </source>
</evidence>
<gene>
    <name evidence="19" type="ORF">Q8A67_024619</name>
</gene>
<keyword evidence="10" id="KW-1000">Mitochondrion outer membrane</keyword>
<evidence type="ECO:0000256" key="16">
    <source>
        <dbReference type="PROSITE-ProRule" id="PRU00025"/>
    </source>
</evidence>
<dbReference type="PROSITE" id="PS01258">
    <property type="entry name" value="BH2"/>
    <property type="match status" value="1"/>
</dbReference>
<dbReference type="PANTHER" id="PTHR11256">
    <property type="entry name" value="BCL-2 RELATED"/>
    <property type="match status" value="1"/>
</dbReference>
<comment type="caution">
    <text evidence="19">The sequence shown here is derived from an EMBL/GenBank/DDBJ whole genome shotgun (WGS) entry which is preliminary data.</text>
</comment>
<evidence type="ECO:0000256" key="13">
    <source>
        <dbReference type="ARBA" id="ARBA00023128"/>
    </source>
</evidence>
<dbReference type="InterPro" id="IPR003093">
    <property type="entry name" value="Bcl2_BH4"/>
</dbReference>
<protein>
    <recommendedName>
        <fullName evidence="6">Apoptosis regulator Bcl-2</fullName>
    </recommendedName>
</protein>
<evidence type="ECO:0000256" key="10">
    <source>
        <dbReference type="ARBA" id="ARBA00022787"/>
    </source>
</evidence>
<comment type="subcellular location">
    <subcellularLocation>
        <location evidence="2">Cytoplasm</location>
    </subcellularLocation>
    <subcellularLocation>
        <location evidence="1">Endoplasmic reticulum membrane</location>
        <topology evidence="1">Single-pass membrane protein</topology>
    </subcellularLocation>
    <subcellularLocation>
        <location evidence="3">Mitochondrion outer membrane</location>
        <topology evidence="3">Single-pass membrane protein</topology>
    </subcellularLocation>
    <subcellularLocation>
        <location evidence="4">Nucleus membrane</location>
        <topology evidence="4">Single-pass membrane protein</topology>
    </subcellularLocation>
</comment>
<organism evidence="19 20">
    <name type="scientific">Cirrhinus molitorella</name>
    <name type="common">mud carp</name>
    <dbReference type="NCBI Taxonomy" id="172907"/>
    <lineage>
        <taxon>Eukaryota</taxon>
        <taxon>Metazoa</taxon>
        <taxon>Chordata</taxon>
        <taxon>Craniata</taxon>
        <taxon>Vertebrata</taxon>
        <taxon>Euteleostomi</taxon>
        <taxon>Actinopterygii</taxon>
        <taxon>Neopterygii</taxon>
        <taxon>Teleostei</taxon>
        <taxon>Ostariophysi</taxon>
        <taxon>Cypriniformes</taxon>
        <taxon>Cyprinidae</taxon>
        <taxon>Labeoninae</taxon>
        <taxon>Labeonini</taxon>
        <taxon>Cirrhinus</taxon>
    </lineage>
</organism>
<dbReference type="InterPro" id="IPR013279">
    <property type="entry name" value="Apop_reg_BclX"/>
</dbReference>
<feature type="short sequence motif" description="BH4" evidence="16">
    <location>
        <begin position="9"/>
        <end position="28"/>
    </location>
</feature>
<dbReference type="AlphaFoldDB" id="A0AA88TAM4"/>
<dbReference type="EMBL" id="JAUYZG010000024">
    <property type="protein sequence ID" value="KAK2870227.1"/>
    <property type="molecule type" value="Genomic_DNA"/>
</dbReference>
<dbReference type="Gene3D" id="1.10.437.10">
    <property type="entry name" value="Blc2-like"/>
    <property type="match status" value="1"/>
</dbReference>
<evidence type="ECO:0000256" key="11">
    <source>
        <dbReference type="ARBA" id="ARBA00022824"/>
    </source>
</evidence>
<dbReference type="PROSITE" id="PS50062">
    <property type="entry name" value="BCL2_FAMILY"/>
    <property type="match status" value="1"/>
</dbReference>
<evidence type="ECO:0000313" key="20">
    <source>
        <dbReference type="Proteomes" id="UP001187343"/>
    </source>
</evidence>
<dbReference type="InterPro" id="IPR046371">
    <property type="entry name" value="Bcl-2_BH1-3"/>
</dbReference>
<feature type="region of interest" description="Disordered" evidence="17">
    <location>
        <begin position="30"/>
        <end position="66"/>
    </location>
</feature>
<dbReference type="FunFam" id="1.10.437.10:FF:000006">
    <property type="entry name" value="Apoptosis regulator Bcl-2"/>
    <property type="match status" value="1"/>
</dbReference>
<evidence type="ECO:0000313" key="19">
    <source>
        <dbReference type="EMBL" id="KAK2870227.1"/>
    </source>
</evidence>
<reference evidence="19" key="1">
    <citation type="submission" date="2023-08" db="EMBL/GenBank/DDBJ databases">
        <title>Chromosome-level Genome Assembly of mud carp (Cirrhinus molitorella).</title>
        <authorList>
            <person name="Liu H."/>
        </authorList>
    </citation>
    <scope>NUCLEOTIDE SEQUENCE</scope>
    <source>
        <strain evidence="19">Prfri</strain>
        <tissue evidence="19">Muscle</tissue>
    </source>
</reference>
<evidence type="ECO:0000256" key="15">
    <source>
        <dbReference type="ARBA" id="ARBA00023242"/>
    </source>
</evidence>
<dbReference type="PANTHER" id="PTHR11256:SF11">
    <property type="entry name" value="APOPTOSIS REGULATOR BCL-2"/>
    <property type="match status" value="1"/>
</dbReference>
<keyword evidence="20" id="KW-1185">Reference proteome</keyword>
<accession>A0AA88TAM4</accession>
<dbReference type="PRINTS" id="PR01864">
    <property type="entry name" value="APOPREGBCLX"/>
</dbReference>
<dbReference type="GO" id="GO:0008630">
    <property type="term" value="P:intrinsic apoptotic signaling pathway in response to DNA damage"/>
    <property type="evidence" value="ECO:0007669"/>
    <property type="project" value="TreeGrafter"/>
</dbReference>
<dbReference type="GO" id="GO:0031965">
    <property type="term" value="C:nuclear membrane"/>
    <property type="evidence" value="ECO:0007669"/>
    <property type="project" value="UniProtKB-SubCell"/>
</dbReference>
<keyword evidence="9 16" id="KW-0053">Apoptosis</keyword>
<dbReference type="PROSITE" id="PS01080">
    <property type="entry name" value="BH1"/>
    <property type="match status" value="1"/>
</dbReference>
<dbReference type="Proteomes" id="UP001187343">
    <property type="component" value="Unassembled WGS sequence"/>
</dbReference>
<evidence type="ECO:0000256" key="6">
    <source>
        <dbReference type="ARBA" id="ARBA00018573"/>
    </source>
</evidence>
<dbReference type="Pfam" id="PF02180">
    <property type="entry name" value="BH4"/>
    <property type="match status" value="1"/>
</dbReference>
<evidence type="ECO:0000256" key="1">
    <source>
        <dbReference type="ARBA" id="ARBA00004389"/>
    </source>
</evidence>
<feature type="compositionally biased region" description="Basic and acidic residues" evidence="17">
    <location>
        <begin position="39"/>
        <end position="54"/>
    </location>
</feature>
<dbReference type="InterPro" id="IPR020717">
    <property type="entry name" value="Bcl2_BH1_motif_CS"/>
</dbReference>
<dbReference type="PROSITE" id="PS50063">
    <property type="entry name" value="BH4_2"/>
    <property type="match status" value="1"/>
</dbReference>
<evidence type="ECO:0000256" key="5">
    <source>
        <dbReference type="ARBA" id="ARBA00009458"/>
    </source>
</evidence>
<dbReference type="GO" id="GO:0051400">
    <property type="term" value="F:BH domain binding"/>
    <property type="evidence" value="ECO:0007669"/>
    <property type="project" value="TreeGrafter"/>
</dbReference>
<evidence type="ECO:0000256" key="8">
    <source>
        <dbReference type="ARBA" id="ARBA00022692"/>
    </source>
</evidence>
<keyword evidence="12" id="KW-1133">Transmembrane helix</keyword>
<sequence length="504" mass="57431">MANEIRYDNRNIVEKYINHKLSKRGYVWKSQSSGEDDDTNKGVEDSSLNSDRRLQAPSAGGGNHSECLIAHRVTRSDPHSRIYRALREAGDQIERIYQREFEEMSHHMVFNPNAAQRSFLAVAEELFKDGVNWGRIIAFFEFGGTMCVESVNREMASQVDNIAHWMTDYLNGPLENWIEENGGWDAFVELYGQQRDSIFHPLSLSKHLSASHCPAKPSTSALQRPPLIRRPSSHGELRRSRSFTLSGVKKMQRKRIQNEDLQERSHTLTMMLVTAMYRCTHEEIDTQNTCTRKHLLTYFTYKKKEHCVERAGLGCSLVENAGSPPLLSSPARCADDETGRWQLGTEVHSAWHDRHAGQRGFEKTSYTTNYVIHGPGVSLFPPRRSQRYLSGTVDYRRLESCRFLDAPTTKEIQSVCCNFRDQRVSSSAIYNFCGPEPQTQGHTCKHSKAVATPPCDSQGLSVTVQKLPEKKNTHQEREKKAELYGSVSHKRPPLMCGSNINLYF</sequence>
<dbReference type="PRINTS" id="PR01862">
    <property type="entry name" value="BCL2FAMILY"/>
</dbReference>
<evidence type="ECO:0000256" key="4">
    <source>
        <dbReference type="ARBA" id="ARBA00004590"/>
    </source>
</evidence>
<dbReference type="InterPro" id="IPR026298">
    <property type="entry name" value="Bcl-2_fam"/>
</dbReference>
<proteinExistence type="inferred from homology"/>
<dbReference type="CDD" id="cd06845">
    <property type="entry name" value="Bcl-2_like"/>
    <property type="match status" value="1"/>
</dbReference>
<evidence type="ECO:0000256" key="12">
    <source>
        <dbReference type="ARBA" id="ARBA00022989"/>
    </source>
</evidence>
<evidence type="ECO:0000259" key="18">
    <source>
        <dbReference type="PROSITE" id="PS50063"/>
    </source>
</evidence>
<keyword evidence="7" id="KW-0963">Cytoplasm</keyword>
<dbReference type="InterPro" id="IPR002475">
    <property type="entry name" value="Bcl2-like"/>
</dbReference>
<dbReference type="SMART" id="SM00337">
    <property type="entry name" value="BCL"/>
    <property type="match status" value="1"/>
</dbReference>
<dbReference type="GO" id="GO:0005741">
    <property type="term" value="C:mitochondrial outer membrane"/>
    <property type="evidence" value="ECO:0007669"/>
    <property type="project" value="UniProtKB-SubCell"/>
</dbReference>
<dbReference type="GO" id="GO:0097192">
    <property type="term" value="P:extrinsic apoptotic signaling pathway in absence of ligand"/>
    <property type="evidence" value="ECO:0007669"/>
    <property type="project" value="TreeGrafter"/>
</dbReference>
<evidence type="ECO:0000256" key="3">
    <source>
        <dbReference type="ARBA" id="ARBA00004572"/>
    </source>
</evidence>
<feature type="region of interest" description="Disordered" evidence="17">
    <location>
        <begin position="214"/>
        <end position="240"/>
    </location>
</feature>
<evidence type="ECO:0000256" key="17">
    <source>
        <dbReference type="SAM" id="MobiDB-lite"/>
    </source>
</evidence>
<keyword evidence="11" id="KW-0256">Endoplasmic reticulum</keyword>
<keyword evidence="13" id="KW-0496">Mitochondrion</keyword>
<feature type="domain" description="Apoptosis regulator Bcl-2 family BH4" evidence="18">
    <location>
        <begin position="9"/>
        <end position="28"/>
    </location>
</feature>
<dbReference type="SUPFAM" id="SSF56854">
    <property type="entry name" value="Bcl-2 inhibitors of programmed cell death"/>
    <property type="match status" value="1"/>
</dbReference>
<dbReference type="GO" id="GO:0001836">
    <property type="term" value="P:release of cytochrome c from mitochondria"/>
    <property type="evidence" value="ECO:0007669"/>
    <property type="project" value="TreeGrafter"/>
</dbReference>
<dbReference type="SMART" id="SM00265">
    <property type="entry name" value="BH4"/>
    <property type="match status" value="1"/>
</dbReference>
<evidence type="ECO:0000256" key="14">
    <source>
        <dbReference type="ARBA" id="ARBA00023136"/>
    </source>
</evidence>
<name>A0AA88TAM4_9TELE</name>
<evidence type="ECO:0000256" key="9">
    <source>
        <dbReference type="ARBA" id="ARBA00022703"/>
    </source>
</evidence>
<dbReference type="InterPro" id="IPR020726">
    <property type="entry name" value="Bcl2_BH2_motif_CS"/>
</dbReference>
<keyword evidence="14" id="KW-0472">Membrane</keyword>
<dbReference type="InterPro" id="IPR036834">
    <property type="entry name" value="Bcl-2-like_sf"/>
</dbReference>
<comment type="similarity">
    <text evidence="5">Belongs to the Bcl-2 family.</text>
</comment>
<dbReference type="Pfam" id="PF00452">
    <property type="entry name" value="Bcl-2"/>
    <property type="match status" value="1"/>
</dbReference>